<organism evidence="1">
    <name type="scientific">marine sediment metagenome</name>
    <dbReference type="NCBI Taxonomy" id="412755"/>
    <lineage>
        <taxon>unclassified sequences</taxon>
        <taxon>metagenomes</taxon>
        <taxon>ecological metagenomes</taxon>
    </lineage>
</organism>
<sequence length="107" mass="12723">RREMLIRNIRFNILPYKPPKDKVKFERVAVLGNYYAAGQIFFHADQEDMIWEFDNFGATDNYHLHDALAQGEQFWRAAVSVKDEQEKQDYIDERFEELDPATGYSIM</sequence>
<dbReference type="AlphaFoldDB" id="A0A0F8XIM2"/>
<evidence type="ECO:0000313" key="1">
    <source>
        <dbReference type="EMBL" id="KKK68942.1"/>
    </source>
</evidence>
<name>A0A0F8XIM2_9ZZZZ</name>
<comment type="caution">
    <text evidence="1">The sequence shown here is derived from an EMBL/GenBank/DDBJ whole genome shotgun (WGS) entry which is preliminary data.</text>
</comment>
<feature type="non-terminal residue" evidence="1">
    <location>
        <position position="1"/>
    </location>
</feature>
<proteinExistence type="predicted"/>
<protein>
    <submittedName>
        <fullName evidence="1">Uncharacterized protein</fullName>
    </submittedName>
</protein>
<reference evidence="1" key="1">
    <citation type="journal article" date="2015" name="Nature">
        <title>Complex archaea that bridge the gap between prokaryotes and eukaryotes.</title>
        <authorList>
            <person name="Spang A."/>
            <person name="Saw J.H."/>
            <person name="Jorgensen S.L."/>
            <person name="Zaremba-Niedzwiedzka K."/>
            <person name="Martijn J."/>
            <person name="Lind A.E."/>
            <person name="van Eijk R."/>
            <person name="Schleper C."/>
            <person name="Guy L."/>
            <person name="Ettema T.J."/>
        </authorList>
    </citation>
    <scope>NUCLEOTIDE SEQUENCE</scope>
</reference>
<gene>
    <name evidence="1" type="ORF">LCGC14_2939020</name>
</gene>
<accession>A0A0F8XIM2</accession>
<dbReference type="EMBL" id="LAZR01058897">
    <property type="protein sequence ID" value="KKK68942.1"/>
    <property type="molecule type" value="Genomic_DNA"/>
</dbReference>